<accession>A0A3Q9GJ10</accession>
<sequence length="303" mass="34062">MYEQAVAIVQPTDEELAWLFADTYETTPVAQGFGVFKASELNEIGIQTSRALAKAINNGRLRKIAYGIYACRSANQQVVRAISLGGRISCLSACKLYGLWVPDCSKFHILARRGEVKAKANILVHSQRNRPSLLVPSPLEAVKQVLRFHDAETGLIVLDSALNKGFLSNEEVPALIRGLPERKQKVLSRATGLAQSGLETRVRNFLISERVSVRPQVEIPTVGRVDMVAGESLIVECNGDAFHSSKEQRNRDYLRIQRARLLGYETVSLSYEQIFHRWEETKAYLRALIRQRKHLKKPIPLTK</sequence>
<dbReference type="EMBL" id="CP033905">
    <property type="protein sequence ID" value="AZR07335.1"/>
    <property type="molecule type" value="Genomic_DNA"/>
</dbReference>
<evidence type="ECO:0008006" key="3">
    <source>
        <dbReference type="Google" id="ProtNLM"/>
    </source>
</evidence>
<organism evidence="1 2">
    <name type="scientific">Trueperella pyogenes</name>
    <dbReference type="NCBI Taxonomy" id="1661"/>
    <lineage>
        <taxon>Bacteria</taxon>
        <taxon>Bacillati</taxon>
        <taxon>Actinomycetota</taxon>
        <taxon>Actinomycetes</taxon>
        <taxon>Actinomycetales</taxon>
        <taxon>Actinomycetaceae</taxon>
        <taxon>Trueperella</taxon>
    </lineage>
</organism>
<name>A0A3Q9GJ10_9ACTO</name>
<dbReference type="AlphaFoldDB" id="A0A3Q9GJ10"/>
<dbReference type="RefSeq" id="WP_052251294.1">
    <property type="nucleotide sequence ID" value="NZ_CP029001.1"/>
</dbReference>
<gene>
    <name evidence="1" type="ORF">EBQ10_08580</name>
</gene>
<reference evidence="1 2" key="1">
    <citation type="submission" date="2018-11" db="EMBL/GenBank/DDBJ databases">
        <title>Multidrug-resistant genes are associated with an 42-kb island TGI1 carrying a complex class 1 integron in a Trueperella pyogenes.</title>
        <authorList>
            <person name="Dong W."/>
        </authorList>
    </citation>
    <scope>NUCLEOTIDE SEQUENCE [LARGE SCALE GENOMIC DNA]</scope>
    <source>
        <strain evidence="1 2">TP4</strain>
    </source>
</reference>
<dbReference type="Proteomes" id="UP000275951">
    <property type="component" value="Chromosome"/>
</dbReference>
<dbReference type="Gene3D" id="3.40.960.10">
    <property type="entry name" value="VSR Endonuclease"/>
    <property type="match status" value="1"/>
</dbReference>
<protein>
    <recommendedName>
        <fullName evidence="3">DUF559 domain-containing protein</fullName>
    </recommendedName>
</protein>
<proteinExistence type="predicted"/>
<evidence type="ECO:0000313" key="1">
    <source>
        <dbReference type="EMBL" id="AZR07335.1"/>
    </source>
</evidence>
<evidence type="ECO:0000313" key="2">
    <source>
        <dbReference type="Proteomes" id="UP000275951"/>
    </source>
</evidence>